<keyword evidence="11" id="KW-1185">Reference proteome</keyword>
<evidence type="ECO:0000313" key="10">
    <source>
        <dbReference type="EMBL" id="KAK6347716.1"/>
    </source>
</evidence>
<feature type="region of interest" description="Disordered" evidence="8">
    <location>
        <begin position="915"/>
        <end position="964"/>
    </location>
</feature>
<dbReference type="EMBL" id="JAVHNR010000003">
    <property type="protein sequence ID" value="KAK6347716.1"/>
    <property type="molecule type" value="Genomic_DNA"/>
</dbReference>
<evidence type="ECO:0000256" key="5">
    <source>
        <dbReference type="ARBA" id="ARBA00023242"/>
    </source>
</evidence>
<dbReference type="PANTHER" id="PTHR22940:SF4">
    <property type="entry name" value="PROTEIN TIMELESS HOMOLOG"/>
    <property type="match status" value="1"/>
</dbReference>
<feature type="region of interest" description="Disordered" evidence="8">
    <location>
        <begin position="987"/>
        <end position="1057"/>
    </location>
</feature>
<accession>A0AAN8N1N8</accession>
<evidence type="ECO:0000259" key="9">
    <source>
        <dbReference type="Pfam" id="PF04821"/>
    </source>
</evidence>
<evidence type="ECO:0000256" key="6">
    <source>
        <dbReference type="ARBA" id="ARBA00023254"/>
    </source>
</evidence>
<evidence type="ECO:0000256" key="2">
    <source>
        <dbReference type="ARBA" id="ARBA00008174"/>
    </source>
</evidence>
<comment type="similarity">
    <text evidence="2">Belongs to the timeless family.</text>
</comment>
<evidence type="ECO:0000256" key="4">
    <source>
        <dbReference type="ARBA" id="ARBA00022880"/>
    </source>
</evidence>
<dbReference type="GO" id="GO:0000076">
    <property type="term" value="P:DNA replication checkpoint signaling"/>
    <property type="evidence" value="ECO:0007669"/>
    <property type="project" value="TreeGrafter"/>
</dbReference>
<dbReference type="GO" id="GO:0031298">
    <property type="term" value="C:replication fork protection complex"/>
    <property type="evidence" value="ECO:0007669"/>
    <property type="project" value="TreeGrafter"/>
</dbReference>
<dbReference type="GO" id="GO:0043111">
    <property type="term" value="P:replication fork arrest"/>
    <property type="evidence" value="ECO:0007669"/>
    <property type="project" value="TreeGrafter"/>
</dbReference>
<evidence type="ECO:0000313" key="11">
    <source>
        <dbReference type="Proteomes" id="UP001313282"/>
    </source>
</evidence>
<keyword evidence="7" id="KW-0131">Cell cycle</keyword>
<gene>
    <name evidence="10" type="primary">TOF1</name>
    <name evidence="10" type="ORF">TWF718_005553</name>
</gene>
<evidence type="ECO:0000256" key="3">
    <source>
        <dbReference type="ARBA" id="ARBA00021529"/>
    </source>
</evidence>
<protein>
    <recommendedName>
        <fullName evidence="3">Topoisomerase 1-associated factor 1</fullName>
    </recommendedName>
</protein>
<evidence type="ECO:0000256" key="8">
    <source>
        <dbReference type="SAM" id="MobiDB-lite"/>
    </source>
</evidence>
<feature type="compositionally biased region" description="Low complexity" evidence="8">
    <location>
        <begin position="1019"/>
        <end position="1046"/>
    </location>
</feature>
<dbReference type="Proteomes" id="UP001313282">
    <property type="component" value="Unassembled WGS sequence"/>
</dbReference>
<dbReference type="AlphaFoldDB" id="A0AAN8N1N8"/>
<dbReference type="InterPro" id="IPR006906">
    <property type="entry name" value="Timeless_N"/>
</dbReference>
<proteinExistence type="inferred from homology"/>
<keyword evidence="6" id="KW-0469">Meiosis</keyword>
<dbReference type="GO" id="GO:0051321">
    <property type="term" value="P:meiotic cell cycle"/>
    <property type="evidence" value="ECO:0007669"/>
    <property type="project" value="UniProtKB-KW"/>
</dbReference>
<dbReference type="InterPro" id="IPR044998">
    <property type="entry name" value="Timeless"/>
</dbReference>
<keyword evidence="5" id="KW-0539">Nucleus</keyword>
<dbReference type="PANTHER" id="PTHR22940">
    <property type="entry name" value="TIMEOUT/TIMELESS-2"/>
    <property type="match status" value="1"/>
</dbReference>
<dbReference type="GO" id="GO:0003677">
    <property type="term" value="F:DNA binding"/>
    <property type="evidence" value="ECO:0007669"/>
    <property type="project" value="TreeGrafter"/>
</dbReference>
<sequence>MDIPEPHPPRTNTDGVDPILRAHIYGLVSALGGPSPDDPEVYILGDDVLGCLRDIKRWLKGYDEKLDRLDVARCLSEANLVVDIMEILAHSSAKGVPTLNRPNRISLACVELLVPLTWPLNKTELSMTVNHHRHMAVLQRSQAFYKKNIITHQSGYILKACCVNALPPMAMALSERTPRDEGIIRLVLFLIRNILQIEGLETENDNIWDVISKSSTVESLDKQGVFSLILSIISGVPELFQQQDVIVVEILFYLLLGVDIRQLVAPTPGSGAAKPLDPLAHILKTEMPPLGQKTQSRHTRFGTTVVLKKEDGQKKVITGHGALADEGTGLRKLDATKKWRKPQHSGSKKYTMFGGRTHLSLSAQDKLCRFFGQILVSGFSCLFHSVRKAIERDSERILGNTHIAQLFFVGGSFMELGRALKSNGVVLPGSRTVKLREFSTLLQPETFIVLFRHIREGLESKLWDYVQSGCRYFTQALLVVSDMIHSQDHDDESLAENIFNRLFYEETLHELVITVLRSGRKQTVEYLDTLTEMVHVYLRCLERYSKSNTGLVVKSKRASKSRSSNAEPFSGSESDTKTPGHQQTEKAFDFRQYESRFLSPSSLEPFLDFLGHYRELNVSQVKRCIGFLHRVFVKRGVTVGLFHLKAIRLLQSLARDTGGSQGYAEVAEFVRFFSKRLVRKLTEYPVLFVEILFQKTPKIGCFIENGEDRSFQARGSRLPPAIEIEGSLDKEKRIAVAVSLVAQDDAYSKQLDWIESVLYRAIEERGREETSFSQTNHDGAIDSSGKKFPIAIEFEGDIHARMHFSSNKLQLLMKVLNFEPEGSRAEEFCYVLPDTVSLQVLQDNITAFLRFKKLPISGFEDGKALEDCFIVKRKGPRRGTLGPVEESDTDSLVEGLEFEFPDNIKDRKFRVVPGTRAGSKKRKVMDENEARRRRQERKLKEKERRQGIKSGLYIGSSDDDSDFERDREFFENERVLREAMSKATINAEESGQFELPAPRKKRLMLEEAAREPKRLRIAGSGSDEGSGRSRGSISISSSSSSSSSSSDGGGDDDSGDE</sequence>
<organism evidence="10 11">
    <name type="scientific">Orbilia javanica</name>
    <dbReference type="NCBI Taxonomy" id="47235"/>
    <lineage>
        <taxon>Eukaryota</taxon>
        <taxon>Fungi</taxon>
        <taxon>Dikarya</taxon>
        <taxon>Ascomycota</taxon>
        <taxon>Pezizomycotina</taxon>
        <taxon>Orbiliomycetes</taxon>
        <taxon>Orbiliales</taxon>
        <taxon>Orbiliaceae</taxon>
        <taxon>Orbilia</taxon>
    </lineage>
</organism>
<keyword evidence="4" id="KW-0236">DNA replication inhibitor</keyword>
<feature type="compositionally biased region" description="Basic and acidic residues" evidence="8">
    <location>
        <begin position="574"/>
        <end position="583"/>
    </location>
</feature>
<comment type="caution">
    <text evidence="10">The sequence shown here is derived from an EMBL/GenBank/DDBJ whole genome shotgun (WGS) entry which is preliminary data.</text>
</comment>
<reference evidence="10 11" key="1">
    <citation type="submission" date="2019-10" db="EMBL/GenBank/DDBJ databases">
        <authorList>
            <person name="Palmer J.M."/>
        </authorList>
    </citation>
    <scope>NUCLEOTIDE SEQUENCE [LARGE SCALE GENOMIC DNA]</scope>
    <source>
        <strain evidence="10 11">TWF718</strain>
    </source>
</reference>
<feature type="compositionally biased region" description="Basic and acidic residues" evidence="8">
    <location>
        <begin position="1003"/>
        <end position="1014"/>
    </location>
</feature>
<feature type="region of interest" description="Disordered" evidence="8">
    <location>
        <begin position="555"/>
        <end position="583"/>
    </location>
</feature>
<feature type="domain" description="Timeless N-terminal" evidence="9">
    <location>
        <begin position="41"/>
        <end position="306"/>
    </location>
</feature>
<evidence type="ECO:0000256" key="7">
    <source>
        <dbReference type="ARBA" id="ARBA00023306"/>
    </source>
</evidence>
<dbReference type="Pfam" id="PF04821">
    <property type="entry name" value="TIMELESS"/>
    <property type="match status" value="1"/>
</dbReference>
<evidence type="ECO:0000256" key="1">
    <source>
        <dbReference type="ARBA" id="ARBA00004123"/>
    </source>
</evidence>
<name>A0AAN8N1N8_9PEZI</name>
<dbReference type="GO" id="GO:0006281">
    <property type="term" value="P:DNA repair"/>
    <property type="evidence" value="ECO:0007669"/>
    <property type="project" value="TreeGrafter"/>
</dbReference>
<comment type="subcellular location">
    <subcellularLocation>
        <location evidence="1">Nucleus</location>
    </subcellularLocation>
</comment>